<keyword evidence="4" id="KW-1185">Reference proteome</keyword>
<evidence type="ECO:0000313" key="4">
    <source>
        <dbReference type="Proteomes" id="UP000515514"/>
    </source>
</evidence>
<dbReference type="Gene3D" id="2.20.110.10">
    <property type="entry name" value="Histone H3 K4-specific methyltransferase SET7/9 N-terminal domain"/>
    <property type="match status" value="2"/>
</dbReference>
<dbReference type="Pfam" id="PF02493">
    <property type="entry name" value="MORN"/>
    <property type="match status" value="6"/>
</dbReference>
<evidence type="ECO:0000256" key="2">
    <source>
        <dbReference type="SAM" id="SignalP"/>
    </source>
</evidence>
<dbReference type="PANTHER" id="PTHR23084">
    <property type="entry name" value="PHOSPHATIDYLINOSITOL-4-PHOSPHATE 5-KINASE RELATED"/>
    <property type="match status" value="1"/>
</dbReference>
<dbReference type="KEGG" id="alti:ALE3EI_0399"/>
<dbReference type="AlphaFoldDB" id="A0A7G8PRM0"/>
<protein>
    <recommendedName>
        <fullName evidence="5">MORN repeat protein</fullName>
    </recommendedName>
</protein>
<dbReference type="Proteomes" id="UP000515514">
    <property type="component" value="Chromosome"/>
</dbReference>
<organism evidence="3 4">
    <name type="scientific">Constantimarinum furrinae</name>
    <dbReference type="NCBI Taxonomy" id="2562285"/>
    <lineage>
        <taxon>Bacteria</taxon>
        <taxon>Pseudomonadati</taxon>
        <taxon>Bacteroidota</taxon>
        <taxon>Flavobacteriia</taxon>
        <taxon>Flavobacteriales</taxon>
        <taxon>Flavobacteriaceae</taxon>
        <taxon>Altibacter/Constantimarinum group</taxon>
        <taxon>Constantimarinum</taxon>
    </lineage>
</organism>
<feature type="signal peptide" evidence="2">
    <location>
        <begin position="1"/>
        <end position="22"/>
    </location>
</feature>
<name>A0A7G8PRM0_9FLAO</name>
<dbReference type="PANTHER" id="PTHR23084:SF263">
    <property type="entry name" value="MORN REPEAT-CONTAINING PROTEIN 1"/>
    <property type="match status" value="1"/>
</dbReference>
<feature type="chain" id="PRO_5029003591" description="MORN repeat protein" evidence="2">
    <location>
        <begin position="23"/>
        <end position="261"/>
    </location>
</feature>
<evidence type="ECO:0008006" key="5">
    <source>
        <dbReference type="Google" id="ProtNLM"/>
    </source>
</evidence>
<dbReference type="RefSeq" id="WP_186990328.1">
    <property type="nucleotide sequence ID" value="NZ_CP052909.1"/>
</dbReference>
<keyword evidence="2" id="KW-0732">Signal</keyword>
<sequence>MRNLVALSVLFFCFGFMGRAQVPTPMSTNSSSGVTVPDTTEKNTIKDCEYGDCINGWGKKLFSYGYYEGFWSNGKRNGYGMFDWSDSGKYIGFWVSDKMTGYGVYIGVEQDMVGEYTDGMIQGLGYIVKGDDWKQGVYNLSQLVESYPFVSNDVNSGCTAGDCQNKYGRYKWSNGDSFTGFFKNGKMYMGTYLFASGDKYTGMFNNNNQFHGQGRFFFSNKDYYGGEWLNGKYHGRGYFQGQTAADDKIGEWSNGTFIKRL</sequence>
<evidence type="ECO:0000256" key="1">
    <source>
        <dbReference type="ARBA" id="ARBA00022737"/>
    </source>
</evidence>
<dbReference type="InterPro" id="IPR003409">
    <property type="entry name" value="MORN"/>
</dbReference>
<reference evidence="3 4" key="1">
    <citation type="submission" date="2020-04" db="EMBL/GenBank/DDBJ databases">
        <title>Genome sequence of Altibacter aquimarinus strain ALE3EI.</title>
        <authorList>
            <person name="Oh H.-M."/>
            <person name="Jang D."/>
        </authorList>
    </citation>
    <scope>NUCLEOTIDE SEQUENCE [LARGE SCALE GENOMIC DNA]</scope>
    <source>
        <strain evidence="3 4">ALE3EI</strain>
    </source>
</reference>
<accession>A0A7G8PRM0</accession>
<evidence type="ECO:0000313" key="3">
    <source>
        <dbReference type="EMBL" id="QNJ96986.1"/>
    </source>
</evidence>
<proteinExistence type="predicted"/>
<dbReference type="EMBL" id="CP052909">
    <property type="protein sequence ID" value="QNJ96986.1"/>
    <property type="molecule type" value="Genomic_DNA"/>
</dbReference>
<dbReference type="SMART" id="SM00698">
    <property type="entry name" value="MORN"/>
    <property type="match status" value="4"/>
</dbReference>
<gene>
    <name evidence="3" type="ORF">ALE3EI_0399</name>
</gene>
<keyword evidence="1" id="KW-0677">Repeat</keyword>
<dbReference type="SUPFAM" id="SSF82185">
    <property type="entry name" value="Histone H3 K4-specific methyltransferase SET7/9 N-terminal domain"/>
    <property type="match status" value="2"/>
</dbReference>